<evidence type="ECO:0000256" key="5">
    <source>
        <dbReference type="ARBA" id="ARBA00013151"/>
    </source>
</evidence>
<sequence>MSKRTKNPIEQLAGVGQSVWLDTISRDMIAKGELRRLVALGVRGVTSNPDIFHKAITGSSIYDSQIDQLAKRGLTALEIYERLAVEDVRRAADLLLPLYKKTKRADGYVSLEVSPYLAHDAAGTVAEAKRLWQAVGRPNLMIKVPATKAGLQAIAELIAEGINVNVTLLFSIPNYRDVMEAYLEGLEARRASKQPLDTVHSVASFFVSRIDTLVDRLLASRLTNLPEFSPVKAEKWLGTAAVAAAKLAYQEFKSVFGSARFRKLSQAGANLQRPLWASTSTKNPLYPDTKYVGPLVGRHTVNTMPLVTLHAWLDHGIVVEDAVEADVEWAKSVAVGLEQVGISLDAVGAQLQEEGIAKFLQPFDKLLAAIEAKRQKALGVTRIQVETLPNARTVQESSQAATEALYIPRLWGKDTSLWTQDEKVARAIANRLGWLDVAAKMRPMVKDLTHFAAQVRRDGFRHVVLLGMGGSSLCPEVCAKTFGAAKDYPDLRILDNTDPAAVQAVRAAVSLPHTLFIAASKSGTTIETNVFYKYFRAELEKLGVSNAGNHFVAITDEGTPLVELARREKFRRVFINPSDIGGRFSALSLFGLVPMALIGMDLGLLLDRVLAFSRGAGNLVSAQLDSGVRLGIILGEAAKAKRDKMTLVLSPKLASLGDWIEQLVAESTGKCGKGILPVIGERLASVSMYQADRCFVSIALRGDKEEARVSALEKQGHPVVRIQLNDLYDLGIEFLRWEIATAICGSLLGINPFDEPNVTESKRNTSELLESYCKSGRLAYPQPHYKTNRLTLSFTGAARKIVGERISRPKDALRALALSAEEGDYLALLAFLHPTKRVESRLQALRFALRDSTHAATTLGYGPRYLHSTGQLHKGGPNTGIYFVFIANAFKDVEIPGEAYSFSVLSRAQALGDFRALEAHGRRAVLVNLGEDIEGGLAEFSKLLGVND</sequence>
<evidence type="ECO:0000256" key="9">
    <source>
        <dbReference type="ARBA" id="ARBA00023270"/>
    </source>
</evidence>
<dbReference type="InterPro" id="IPR001585">
    <property type="entry name" value="TAL/FSA"/>
</dbReference>
<dbReference type="InterPro" id="IPR046348">
    <property type="entry name" value="SIS_dom_sf"/>
</dbReference>
<dbReference type="HAMAP" id="MF_00493">
    <property type="entry name" value="Transaldolase_2"/>
    <property type="match status" value="1"/>
</dbReference>
<dbReference type="GO" id="GO:0006098">
    <property type="term" value="P:pentose-phosphate shunt"/>
    <property type="evidence" value="ECO:0007669"/>
    <property type="project" value="UniProtKB-UniRule"/>
</dbReference>
<dbReference type="AlphaFoldDB" id="A0A2Z4Y478"/>
<keyword evidence="6 10" id="KW-0963">Cytoplasm</keyword>
<dbReference type="InterPro" id="IPR001672">
    <property type="entry name" value="G6P_Isomerase"/>
</dbReference>
<comment type="similarity">
    <text evidence="11">Belongs to the GPI family.</text>
</comment>
<dbReference type="Pfam" id="PF00923">
    <property type="entry name" value="TAL_FSA"/>
    <property type="match status" value="1"/>
</dbReference>
<proteinExistence type="inferred from homology"/>
<organism evidence="12 13">
    <name type="scientific">Sumerlaea chitinivorans</name>
    <dbReference type="NCBI Taxonomy" id="2250252"/>
    <lineage>
        <taxon>Bacteria</taxon>
        <taxon>Candidatus Sumerlaeota</taxon>
        <taxon>Candidatus Sumerlaeia</taxon>
        <taxon>Candidatus Sumerlaeales</taxon>
        <taxon>Candidatus Sumerlaeaceae</taxon>
        <taxon>Candidatus Sumerlaea</taxon>
    </lineage>
</organism>
<keyword evidence="7 10" id="KW-0808">Transferase</keyword>
<comment type="catalytic activity">
    <reaction evidence="10">
        <text>D-sedoheptulose 7-phosphate + D-glyceraldehyde 3-phosphate = D-erythrose 4-phosphate + beta-D-fructose 6-phosphate</text>
        <dbReference type="Rhea" id="RHEA:17053"/>
        <dbReference type="ChEBI" id="CHEBI:16897"/>
        <dbReference type="ChEBI" id="CHEBI:57483"/>
        <dbReference type="ChEBI" id="CHEBI:57634"/>
        <dbReference type="ChEBI" id="CHEBI:59776"/>
        <dbReference type="EC" id="2.2.1.2"/>
    </reaction>
</comment>
<dbReference type="PRINTS" id="PR00662">
    <property type="entry name" value="G6PISOMERASE"/>
</dbReference>
<evidence type="ECO:0000256" key="6">
    <source>
        <dbReference type="ARBA" id="ARBA00022490"/>
    </source>
</evidence>
<dbReference type="PROSITE" id="PS51463">
    <property type="entry name" value="P_GLUCOSE_ISOMERASE_3"/>
    <property type="match status" value="1"/>
</dbReference>
<evidence type="ECO:0000256" key="11">
    <source>
        <dbReference type="RuleBase" id="RU000612"/>
    </source>
</evidence>
<keyword evidence="8 10" id="KW-0570">Pentose shunt</keyword>
<dbReference type="KEGG" id="schv:BRCON_1022"/>
<evidence type="ECO:0000256" key="10">
    <source>
        <dbReference type="HAMAP-Rule" id="MF_00493"/>
    </source>
</evidence>
<evidence type="ECO:0000256" key="2">
    <source>
        <dbReference type="ARBA" id="ARBA00004496"/>
    </source>
</evidence>
<dbReference type="Proteomes" id="UP000262583">
    <property type="component" value="Chromosome"/>
</dbReference>
<dbReference type="UniPathway" id="UPA00109">
    <property type="reaction ID" value="UER00181"/>
</dbReference>
<dbReference type="GO" id="GO:0004801">
    <property type="term" value="F:transaldolase activity"/>
    <property type="evidence" value="ECO:0007669"/>
    <property type="project" value="UniProtKB-UniRule"/>
</dbReference>
<comment type="pathway">
    <text evidence="3 10">Carbohydrate degradation; pentose phosphate pathway; D-glyceraldehyde 3-phosphate and beta-D-fructose 6-phosphate from D-ribose 5-phosphate and D-xylulose 5-phosphate (non-oxidative stage): step 2/3.</text>
</comment>
<dbReference type="InterPro" id="IPR013785">
    <property type="entry name" value="Aldolase_TIM"/>
</dbReference>
<keyword evidence="11" id="KW-0324">Glycolysis</keyword>
<evidence type="ECO:0000256" key="3">
    <source>
        <dbReference type="ARBA" id="ARBA00004857"/>
    </source>
</evidence>
<evidence type="ECO:0000256" key="1">
    <source>
        <dbReference type="ARBA" id="ARBA00003518"/>
    </source>
</evidence>
<dbReference type="PANTHER" id="PTHR10683:SF31">
    <property type="entry name" value="TRANSALDOLASE"/>
    <property type="match status" value="1"/>
</dbReference>
<dbReference type="GO" id="GO:0097367">
    <property type="term" value="F:carbohydrate derivative binding"/>
    <property type="evidence" value="ECO:0007669"/>
    <property type="project" value="InterPro"/>
</dbReference>
<keyword evidence="9 10" id="KW-0704">Schiff base</keyword>
<dbReference type="GO" id="GO:0006094">
    <property type="term" value="P:gluconeogenesis"/>
    <property type="evidence" value="ECO:0007669"/>
    <property type="project" value="UniProtKB-KW"/>
</dbReference>
<accession>A0A2Z4Y478</accession>
<comment type="subcellular location">
    <subcellularLocation>
        <location evidence="2 10">Cytoplasm</location>
    </subcellularLocation>
</comment>
<dbReference type="EC" id="2.2.1.2" evidence="5 10"/>
<keyword evidence="11" id="KW-0413">Isomerase</keyword>
<dbReference type="GO" id="GO:0006096">
    <property type="term" value="P:glycolytic process"/>
    <property type="evidence" value="ECO:0007669"/>
    <property type="project" value="UniProtKB-UniPathway"/>
</dbReference>
<dbReference type="InterPro" id="IPR004732">
    <property type="entry name" value="Transaldolase_2"/>
</dbReference>
<dbReference type="Gene3D" id="3.20.20.70">
    <property type="entry name" value="Aldolase class I"/>
    <property type="match status" value="1"/>
</dbReference>
<comment type="catalytic activity">
    <reaction evidence="11">
        <text>alpha-D-glucose 6-phosphate = beta-D-fructose 6-phosphate</text>
        <dbReference type="Rhea" id="RHEA:11816"/>
        <dbReference type="ChEBI" id="CHEBI:57634"/>
        <dbReference type="ChEBI" id="CHEBI:58225"/>
        <dbReference type="EC" id="5.3.1.9"/>
    </reaction>
</comment>
<dbReference type="CDD" id="cd00955">
    <property type="entry name" value="Transaldolase_like"/>
    <property type="match status" value="1"/>
</dbReference>
<dbReference type="SUPFAM" id="SSF51569">
    <property type="entry name" value="Aldolase"/>
    <property type="match status" value="1"/>
</dbReference>
<dbReference type="SUPFAM" id="SSF53697">
    <property type="entry name" value="SIS domain"/>
    <property type="match status" value="1"/>
</dbReference>
<dbReference type="Pfam" id="PF00342">
    <property type="entry name" value="PGI"/>
    <property type="match status" value="1"/>
</dbReference>
<protein>
    <recommendedName>
        <fullName evidence="5 10">Transaldolase</fullName>
        <ecNumber evidence="5 10">2.2.1.2</ecNumber>
    </recommendedName>
</protein>
<dbReference type="NCBIfam" id="TIGR00876">
    <property type="entry name" value="tal_mycobact"/>
    <property type="match status" value="1"/>
</dbReference>
<dbReference type="PANTHER" id="PTHR10683">
    <property type="entry name" value="TRANSALDOLASE"/>
    <property type="match status" value="1"/>
</dbReference>
<evidence type="ECO:0000256" key="7">
    <source>
        <dbReference type="ARBA" id="ARBA00022679"/>
    </source>
</evidence>
<keyword evidence="11" id="KW-0312">Gluconeogenesis</keyword>
<dbReference type="Gene3D" id="3.40.50.10490">
    <property type="entry name" value="Glucose-6-phosphate isomerase like protein, domain 1"/>
    <property type="match status" value="3"/>
</dbReference>
<dbReference type="NCBIfam" id="NF007080">
    <property type="entry name" value="PRK09533.1"/>
    <property type="match status" value="1"/>
</dbReference>
<dbReference type="UniPathway" id="UPA00115">
    <property type="reaction ID" value="UER00414"/>
</dbReference>
<feature type="active site" description="Schiff-base intermediate with substrate" evidence="10">
    <location>
        <position position="143"/>
    </location>
</feature>
<evidence type="ECO:0000313" key="12">
    <source>
        <dbReference type="EMBL" id="AXA35799.1"/>
    </source>
</evidence>
<evidence type="ECO:0000256" key="8">
    <source>
        <dbReference type="ARBA" id="ARBA00023126"/>
    </source>
</evidence>
<dbReference type="GO" id="GO:0004347">
    <property type="term" value="F:glucose-6-phosphate isomerase activity"/>
    <property type="evidence" value="ECO:0007669"/>
    <property type="project" value="UniProtKB-EC"/>
</dbReference>
<comment type="similarity">
    <text evidence="4 10">Belongs to the transaldolase family. Type 2 subfamily.</text>
</comment>
<comment type="function">
    <text evidence="1 10">Transaldolase is important for the balance of metabolites in the pentose-phosphate pathway.</text>
</comment>
<dbReference type="GO" id="GO:0005737">
    <property type="term" value="C:cytoplasm"/>
    <property type="evidence" value="ECO:0007669"/>
    <property type="project" value="UniProtKB-SubCell"/>
</dbReference>
<comment type="pathway">
    <text evidence="11">Carbohydrate degradation; glycolysis; D-glyceraldehyde 3-phosphate and glycerone phosphate from D-glucose: step 2/4.</text>
</comment>
<name>A0A2Z4Y478_SUMC1</name>
<evidence type="ECO:0000256" key="4">
    <source>
        <dbReference type="ARBA" id="ARBA00008426"/>
    </source>
</evidence>
<reference evidence="12 13" key="1">
    <citation type="submission" date="2018-05" db="EMBL/GenBank/DDBJ databases">
        <title>A metagenomic window into the 2 km-deep terrestrial subsurface aquifer revealed taxonomically and functionally diverse microbial community comprising novel uncultured bacterial lineages.</title>
        <authorList>
            <person name="Kadnikov V.V."/>
            <person name="Mardanov A.V."/>
            <person name="Beletsky A.V."/>
            <person name="Banks D."/>
            <person name="Pimenov N.V."/>
            <person name="Frank Y.A."/>
            <person name="Karnachuk O.V."/>
            <person name="Ravin N.V."/>
        </authorList>
    </citation>
    <scope>NUCLEOTIDE SEQUENCE [LARGE SCALE GENOMIC DNA]</scope>
    <source>
        <strain evidence="12">BY</strain>
    </source>
</reference>
<dbReference type="EMBL" id="CP030759">
    <property type="protein sequence ID" value="AXA35799.1"/>
    <property type="molecule type" value="Genomic_DNA"/>
</dbReference>
<gene>
    <name evidence="10" type="primary">tal</name>
    <name evidence="12" type="ORF">BRCON_1022</name>
</gene>
<dbReference type="NCBIfam" id="NF002881">
    <property type="entry name" value="PRK03343.1"/>
    <property type="match status" value="1"/>
</dbReference>
<evidence type="ECO:0000313" key="13">
    <source>
        <dbReference type="Proteomes" id="UP000262583"/>
    </source>
</evidence>